<evidence type="ECO:0000313" key="2">
    <source>
        <dbReference type="EMBL" id="QSL66250.1"/>
    </source>
</evidence>
<reference evidence="2" key="1">
    <citation type="submission" date="2020-06" db="EMBL/GenBank/DDBJ databases">
        <title>Genomes of multiple members of Pneumocystis genus reveal paths to human pathogen Pneumocystis jirovecii.</title>
        <authorList>
            <person name="Cisse O.H."/>
            <person name="Ma L."/>
            <person name="Dekker J."/>
            <person name="Khil P."/>
            <person name="Jo J."/>
            <person name="Brenchley J."/>
            <person name="Blair R."/>
            <person name="Pahar B."/>
            <person name="Chabe M."/>
            <person name="Van Rompay K.A."/>
            <person name="Keesler R."/>
            <person name="Sukura A."/>
            <person name="Hirsch V."/>
            <person name="Kutty G."/>
            <person name="Liu Y."/>
            <person name="Peng L."/>
            <person name="Chen J."/>
            <person name="Song J."/>
            <person name="Weissenbacher-Lang C."/>
            <person name="Xu J."/>
            <person name="Upham N.S."/>
            <person name="Stajich J.E."/>
            <person name="Cuomo C.A."/>
            <person name="Cushion M.T."/>
            <person name="Kovacs J.A."/>
        </authorList>
    </citation>
    <scope>NUCLEOTIDE SEQUENCE</scope>
    <source>
        <strain evidence="2">2A</strain>
    </source>
</reference>
<proteinExistence type="predicted"/>
<accession>A0A899FQP0</accession>
<dbReference type="EMBL" id="CP054542">
    <property type="protein sequence ID" value="QSL66250.1"/>
    <property type="molecule type" value="Genomic_DNA"/>
</dbReference>
<dbReference type="AlphaFoldDB" id="A0A899FQP0"/>
<name>A0A899FQP0_9ASCO</name>
<evidence type="ECO:0000256" key="1">
    <source>
        <dbReference type="SAM" id="Phobius"/>
    </source>
</evidence>
<sequence length="75" mass="8470">MKKYSISYNDVVSLEIPEESMVFSDISFFNFSLLIMVFAVIRNRVSFGPSIYSKTAIGAESLFRGGSFKTRIISE</sequence>
<evidence type="ECO:0000313" key="3">
    <source>
        <dbReference type="Proteomes" id="UP000663699"/>
    </source>
</evidence>
<gene>
    <name evidence="2" type="ORF">MERGE_000626</name>
</gene>
<keyword evidence="1" id="KW-0472">Membrane</keyword>
<keyword evidence="1" id="KW-0812">Transmembrane</keyword>
<dbReference type="Proteomes" id="UP000663699">
    <property type="component" value="Chromosome 11"/>
</dbReference>
<feature type="transmembrane region" description="Helical" evidence="1">
    <location>
        <begin position="20"/>
        <end position="41"/>
    </location>
</feature>
<protein>
    <submittedName>
        <fullName evidence="2">Uncharacterized protein</fullName>
    </submittedName>
</protein>
<keyword evidence="1" id="KW-1133">Transmembrane helix</keyword>
<organism evidence="2 3">
    <name type="scientific">Pneumocystis wakefieldiae</name>
    <dbReference type="NCBI Taxonomy" id="38082"/>
    <lineage>
        <taxon>Eukaryota</taxon>
        <taxon>Fungi</taxon>
        <taxon>Dikarya</taxon>
        <taxon>Ascomycota</taxon>
        <taxon>Taphrinomycotina</taxon>
        <taxon>Pneumocystomycetes</taxon>
        <taxon>Pneumocystaceae</taxon>
        <taxon>Pneumocystis</taxon>
    </lineage>
</organism>
<keyword evidence="3" id="KW-1185">Reference proteome</keyword>